<reference evidence="3" key="2">
    <citation type="journal article" date="2018" name="BMC Genomics">
        <title>Genomic insights into host adaptation between the wheat stripe rust pathogen (Puccinia striiformis f. sp. tritici) and the barley stripe rust pathogen (Puccinia striiformis f. sp. hordei).</title>
        <authorList>
            <person name="Xia C."/>
            <person name="Wang M."/>
            <person name="Yin C."/>
            <person name="Cornejo O.E."/>
            <person name="Hulbert S.H."/>
            <person name="Chen X."/>
        </authorList>
    </citation>
    <scope>NUCLEOTIDE SEQUENCE [LARGE SCALE GENOMIC DNA]</scope>
    <source>
        <strain evidence="3">93TX-2</strain>
    </source>
</reference>
<keyword evidence="1" id="KW-0812">Transmembrane</keyword>
<proteinExistence type="predicted"/>
<sequence length="355" mass="39843">MSIHHHLLDRRQQWETPMGGMASAIGSYAIHSRFLGVNPTVPHDLIASMLFCLVFAGLIGGIIFLGYSNTLLRTIQMYTLFAASLFLFLGFAIRAGISNSSIPKKSSFIVESLFFVFGQFCILDAWMMRMRDEMVDFLDHSHRLDLRGPDGWKSILKSVKANPETKCVLTTRILILPLCGILYIVGYASLPNPEDGLQTGRHGAHEFLGVHSDLCDASYFGQARLLQPCTLVTLYDSLWDFTLTLVTRPICIWSSRCGKQVKSTITQDMDKKKYEDINSPIYFLSLRFTKQKKALDTSSFVTSKTFFYVSFGFAQAVAIGGLVVMHRQKRIWEYKVGQESAPEGEGKGEGEEEDA</sequence>
<comment type="caution">
    <text evidence="2">The sequence shown here is derived from an EMBL/GenBank/DDBJ whole genome shotgun (WGS) entry which is preliminary data.</text>
</comment>
<dbReference type="Proteomes" id="UP000238274">
    <property type="component" value="Unassembled WGS sequence"/>
</dbReference>
<evidence type="ECO:0000256" key="1">
    <source>
        <dbReference type="SAM" id="Phobius"/>
    </source>
</evidence>
<dbReference type="VEuPathDB" id="FungiDB:PSHT_05112"/>
<name>A0A2S4WBB2_9BASI</name>
<keyword evidence="3" id="KW-1185">Reference proteome</keyword>
<dbReference type="VEuPathDB" id="FungiDB:PSTT_03174"/>
<accession>A0A2S4WBB2</accession>
<keyword evidence="1" id="KW-1133">Transmembrane helix</keyword>
<reference evidence="3" key="3">
    <citation type="journal article" date="2018" name="Mol. Plant Microbe Interact.">
        <title>Genome sequence resources for the wheat stripe rust pathogen (Puccinia striiformis f. sp. tritici) and the barley stripe rust pathogen (Puccinia striiformis f. sp. hordei).</title>
        <authorList>
            <person name="Xia C."/>
            <person name="Wang M."/>
            <person name="Yin C."/>
            <person name="Cornejo O.E."/>
            <person name="Hulbert S.H."/>
            <person name="Chen X."/>
        </authorList>
    </citation>
    <scope>NUCLEOTIDE SEQUENCE [LARGE SCALE GENOMIC DNA]</scope>
    <source>
        <strain evidence="3">93TX-2</strain>
    </source>
</reference>
<dbReference type="OrthoDB" id="2505614at2759"/>
<feature type="transmembrane region" description="Helical" evidence="1">
    <location>
        <begin position="45"/>
        <end position="65"/>
    </location>
</feature>
<dbReference type="AlphaFoldDB" id="A0A2S4WBB2"/>
<feature type="transmembrane region" description="Helical" evidence="1">
    <location>
        <begin position="173"/>
        <end position="190"/>
    </location>
</feature>
<gene>
    <name evidence="2" type="ORF">PSHT_05112</name>
</gene>
<feature type="transmembrane region" description="Helical" evidence="1">
    <location>
        <begin position="305"/>
        <end position="325"/>
    </location>
</feature>
<evidence type="ECO:0000313" key="2">
    <source>
        <dbReference type="EMBL" id="POW19054.1"/>
    </source>
</evidence>
<evidence type="ECO:0000313" key="3">
    <source>
        <dbReference type="Proteomes" id="UP000238274"/>
    </source>
</evidence>
<dbReference type="EMBL" id="PKSM01000055">
    <property type="protein sequence ID" value="POW19054.1"/>
    <property type="molecule type" value="Genomic_DNA"/>
</dbReference>
<protein>
    <submittedName>
        <fullName evidence="2">Uncharacterized protein</fullName>
    </submittedName>
</protein>
<feature type="transmembrane region" description="Helical" evidence="1">
    <location>
        <begin position="77"/>
        <end position="97"/>
    </location>
</feature>
<feature type="transmembrane region" description="Helical" evidence="1">
    <location>
        <begin position="109"/>
        <end position="127"/>
    </location>
</feature>
<keyword evidence="1" id="KW-0472">Membrane</keyword>
<reference evidence="2 3" key="1">
    <citation type="submission" date="2017-12" db="EMBL/GenBank/DDBJ databases">
        <title>Gene loss provides genomic basis for host adaptation in cereal stripe rust fungi.</title>
        <authorList>
            <person name="Xia C."/>
        </authorList>
    </citation>
    <scope>NUCLEOTIDE SEQUENCE [LARGE SCALE GENOMIC DNA]</scope>
    <source>
        <strain evidence="2 3">93TX-2</strain>
    </source>
</reference>
<organism evidence="2 3">
    <name type="scientific">Puccinia striiformis</name>
    <dbReference type="NCBI Taxonomy" id="27350"/>
    <lineage>
        <taxon>Eukaryota</taxon>
        <taxon>Fungi</taxon>
        <taxon>Dikarya</taxon>
        <taxon>Basidiomycota</taxon>
        <taxon>Pucciniomycotina</taxon>
        <taxon>Pucciniomycetes</taxon>
        <taxon>Pucciniales</taxon>
        <taxon>Pucciniaceae</taxon>
        <taxon>Puccinia</taxon>
    </lineage>
</organism>